<accession>A0ABQ9UC21</accession>
<proteinExistence type="predicted"/>
<keyword evidence="3" id="KW-1185">Reference proteome</keyword>
<comment type="caution">
    <text evidence="2">The sequence shown here is derived from an EMBL/GenBank/DDBJ whole genome shotgun (WGS) entry which is preliminary data.</text>
</comment>
<protein>
    <submittedName>
        <fullName evidence="2">Uncharacterized protein</fullName>
    </submittedName>
</protein>
<dbReference type="Proteomes" id="UP001266305">
    <property type="component" value="Unassembled WGS sequence"/>
</dbReference>
<feature type="compositionally biased region" description="Basic and acidic residues" evidence="1">
    <location>
        <begin position="34"/>
        <end position="57"/>
    </location>
</feature>
<sequence>MEKEVAKSSEDVVQKGDANVAMLLVGVHWRYERLSSRSESKDQRKRETSRRDARTADENEPAGNQVLKRNGQAAKSRAETSAVTVAAVKSLSYGLQALRTMMEQEVNAEGSQRAPEIMSKKSGENRT</sequence>
<evidence type="ECO:0000313" key="3">
    <source>
        <dbReference type="Proteomes" id="UP001266305"/>
    </source>
</evidence>
<gene>
    <name evidence="2" type="ORF">P7K49_028372</name>
</gene>
<dbReference type="EMBL" id="JASSZA010000014">
    <property type="protein sequence ID" value="KAK2094634.1"/>
    <property type="molecule type" value="Genomic_DNA"/>
</dbReference>
<feature type="region of interest" description="Disordered" evidence="1">
    <location>
        <begin position="34"/>
        <end position="82"/>
    </location>
</feature>
<evidence type="ECO:0000256" key="1">
    <source>
        <dbReference type="SAM" id="MobiDB-lite"/>
    </source>
</evidence>
<evidence type="ECO:0000313" key="2">
    <source>
        <dbReference type="EMBL" id="KAK2094634.1"/>
    </source>
</evidence>
<reference evidence="2 3" key="1">
    <citation type="submission" date="2023-05" db="EMBL/GenBank/DDBJ databases">
        <title>B98-5 Cell Line De Novo Hybrid Assembly: An Optical Mapping Approach.</title>
        <authorList>
            <person name="Kananen K."/>
            <person name="Auerbach J.A."/>
            <person name="Kautto E."/>
            <person name="Blachly J.S."/>
        </authorList>
    </citation>
    <scope>NUCLEOTIDE SEQUENCE [LARGE SCALE GENOMIC DNA]</scope>
    <source>
        <strain evidence="2">B95-8</strain>
        <tissue evidence="2">Cell line</tissue>
    </source>
</reference>
<feature type="compositionally biased region" description="Basic and acidic residues" evidence="1">
    <location>
        <begin position="118"/>
        <end position="127"/>
    </location>
</feature>
<organism evidence="2 3">
    <name type="scientific">Saguinus oedipus</name>
    <name type="common">Cotton-top tamarin</name>
    <name type="synonym">Oedipomidas oedipus</name>
    <dbReference type="NCBI Taxonomy" id="9490"/>
    <lineage>
        <taxon>Eukaryota</taxon>
        <taxon>Metazoa</taxon>
        <taxon>Chordata</taxon>
        <taxon>Craniata</taxon>
        <taxon>Vertebrata</taxon>
        <taxon>Euteleostomi</taxon>
        <taxon>Mammalia</taxon>
        <taxon>Eutheria</taxon>
        <taxon>Euarchontoglires</taxon>
        <taxon>Primates</taxon>
        <taxon>Haplorrhini</taxon>
        <taxon>Platyrrhini</taxon>
        <taxon>Cebidae</taxon>
        <taxon>Callitrichinae</taxon>
        <taxon>Saguinus</taxon>
    </lineage>
</organism>
<name>A0ABQ9UC21_SAGOE</name>
<feature type="region of interest" description="Disordered" evidence="1">
    <location>
        <begin position="104"/>
        <end position="127"/>
    </location>
</feature>